<dbReference type="Proteomes" id="UP000177382">
    <property type="component" value="Unassembled WGS sequence"/>
</dbReference>
<gene>
    <name evidence="4" type="ORF">A2V97_04125</name>
</gene>
<feature type="region of interest" description="Disordered" evidence="2">
    <location>
        <begin position="75"/>
        <end position="103"/>
    </location>
</feature>
<name>A0A1F7XLQ8_9BACT</name>
<dbReference type="InterPro" id="IPR035979">
    <property type="entry name" value="RBD_domain_sf"/>
</dbReference>
<keyword evidence="1" id="KW-0694">RNA-binding</keyword>
<dbReference type="SUPFAM" id="SSF54928">
    <property type="entry name" value="RNA-binding domain, RBD"/>
    <property type="match status" value="1"/>
</dbReference>
<dbReference type="STRING" id="1802485.A2V97_04125"/>
<evidence type="ECO:0000256" key="1">
    <source>
        <dbReference type="ARBA" id="ARBA00022884"/>
    </source>
</evidence>
<proteinExistence type="predicted"/>
<dbReference type="InterPro" id="IPR000504">
    <property type="entry name" value="RRM_dom"/>
</dbReference>
<evidence type="ECO:0000256" key="2">
    <source>
        <dbReference type="SAM" id="MobiDB-lite"/>
    </source>
</evidence>
<dbReference type="PROSITE" id="PS50102">
    <property type="entry name" value="RRM"/>
    <property type="match status" value="1"/>
</dbReference>
<comment type="caution">
    <text evidence="4">The sequence shown here is derived from an EMBL/GenBank/DDBJ whole genome shotgun (WGS) entry which is preliminary data.</text>
</comment>
<reference evidence="4 5" key="1">
    <citation type="journal article" date="2016" name="Nat. Commun.">
        <title>Thousands of microbial genomes shed light on interconnected biogeochemical processes in an aquifer system.</title>
        <authorList>
            <person name="Anantharaman K."/>
            <person name="Brown C.T."/>
            <person name="Hug L.A."/>
            <person name="Sharon I."/>
            <person name="Castelle C.J."/>
            <person name="Probst A.J."/>
            <person name="Thomas B.C."/>
            <person name="Singh A."/>
            <person name="Wilkins M.J."/>
            <person name="Karaoz U."/>
            <person name="Brodie E.L."/>
            <person name="Williams K.H."/>
            <person name="Hubbard S.S."/>
            <person name="Banfield J.F."/>
        </authorList>
    </citation>
    <scope>NUCLEOTIDE SEQUENCE [LARGE SCALE GENOMIC DNA]</scope>
</reference>
<protein>
    <recommendedName>
        <fullName evidence="3">RRM domain-containing protein</fullName>
    </recommendedName>
</protein>
<organism evidence="4 5">
    <name type="scientific">Candidatus Woesebacteria bacterium RBG_16_42_24</name>
    <dbReference type="NCBI Taxonomy" id="1802485"/>
    <lineage>
        <taxon>Bacteria</taxon>
        <taxon>Candidatus Woeseibacteriota</taxon>
    </lineage>
</organism>
<evidence type="ECO:0000313" key="4">
    <source>
        <dbReference type="EMBL" id="OGM15926.1"/>
    </source>
</evidence>
<dbReference type="AlphaFoldDB" id="A0A1F7XLQ8"/>
<feature type="domain" description="RRM" evidence="3">
    <location>
        <begin position="3"/>
        <end position="81"/>
    </location>
</feature>
<dbReference type="Pfam" id="PF00076">
    <property type="entry name" value="RRM_1"/>
    <property type="match status" value="1"/>
</dbReference>
<sequence>MAKRLFVGGLPYTATDAELSQFFAEIGEVASATVITDRYSGQGKGFGFVEYKNDADADKAIKELSGKDFGGRKIIVNEARPREERSSAGYDRGGGGQRQSRRW</sequence>
<dbReference type="SMART" id="SM00360">
    <property type="entry name" value="RRM"/>
    <property type="match status" value="1"/>
</dbReference>
<dbReference type="PANTHER" id="PTHR48027">
    <property type="entry name" value="HETEROGENEOUS NUCLEAR RIBONUCLEOPROTEIN 87F-RELATED"/>
    <property type="match status" value="1"/>
</dbReference>
<dbReference type="EMBL" id="MGFX01000001">
    <property type="protein sequence ID" value="OGM15926.1"/>
    <property type="molecule type" value="Genomic_DNA"/>
</dbReference>
<dbReference type="Gene3D" id="3.30.70.330">
    <property type="match status" value="1"/>
</dbReference>
<dbReference type="GO" id="GO:0003723">
    <property type="term" value="F:RNA binding"/>
    <property type="evidence" value="ECO:0007669"/>
    <property type="project" value="UniProtKB-KW"/>
</dbReference>
<evidence type="ECO:0000259" key="3">
    <source>
        <dbReference type="PROSITE" id="PS50102"/>
    </source>
</evidence>
<dbReference type="InterPro" id="IPR012677">
    <property type="entry name" value="Nucleotide-bd_a/b_plait_sf"/>
</dbReference>
<dbReference type="InterPro" id="IPR052462">
    <property type="entry name" value="SLIRP/GR-RBP-like"/>
</dbReference>
<accession>A0A1F7XLQ8</accession>
<evidence type="ECO:0000313" key="5">
    <source>
        <dbReference type="Proteomes" id="UP000177382"/>
    </source>
</evidence>